<feature type="transmembrane region" description="Helical" evidence="1">
    <location>
        <begin position="238"/>
        <end position="255"/>
    </location>
</feature>
<feature type="transmembrane region" description="Helical" evidence="1">
    <location>
        <begin position="64"/>
        <end position="86"/>
    </location>
</feature>
<evidence type="ECO:0000313" key="3">
    <source>
        <dbReference type="Proteomes" id="UP000316008"/>
    </source>
</evidence>
<name>A0A556N0T5_9FLAO</name>
<evidence type="ECO:0000313" key="2">
    <source>
        <dbReference type="EMBL" id="TSJ45800.1"/>
    </source>
</evidence>
<feature type="transmembrane region" description="Helical" evidence="1">
    <location>
        <begin position="335"/>
        <end position="355"/>
    </location>
</feature>
<dbReference type="PANTHER" id="PTHR37422:SF13">
    <property type="entry name" value="LIPOPOLYSACCHARIDE BIOSYNTHESIS PROTEIN PA4999-RELATED"/>
    <property type="match status" value="1"/>
</dbReference>
<dbReference type="OrthoDB" id="1111565at2"/>
<feature type="transmembrane region" description="Helical" evidence="1">
    <location>
        <begin position="92"/>
        <end position="109"/>
    </location>
</feature>
<feature type="transmembrane region" description="Helical" evidence="1">
    <location>
        <begin position="367"/>
        <end position="388"/>
    </location>
</feature>
<dbReference type="InterPro" id="IPR051533">
    <property type="entry name" value="WaaL-like"/>
</dbReference>
<dbReference type="EMBL" id="VLPL01000003">
    <property type="protein sequence ID" value="TSJ45800.1"/>
    <property type="molecule type" value="Genomic_DNA"/>
</dbReference>
<feature type="transmembrane region" description="Helical" evidence="1">
    <location>
        <begin position="18"/>
        <end position="35"/>
    </location>
</feature>
<evidence type="ECO:0000256" key="1">
    <source>
        <dbReference type="SAM" id="Phobius"/>
    </source>
</evidence>
<evidence type="ECO:0008006" key="4">
    <source>
        <dbReference type="Google" id="ProtNLM"/>
    </source>
</evidence>
<feature type="transmembrane region" description="Helical" evidence="1">
    <location>
        <begin position="162"/>
        <end position="184"/>
    </location>
</feature>
<feature type="transmembrane region" description="Helical" evidence="1">
    <location>
        <begin position="121"/>
        <end position="142"/>
    </location>
</feature>
<reference evidence="2 3" key="1">
    <citation type="submission" date="2019-07" db="EMBL/GenBank/DDBJ databases">
        <authorList>
            <person name="Huq M.A."/>
        </authorList>
    </citation>
    <scope>NUCLEOTIDE SEQUENCE [LARGE SCALE GENOMIC DNA]</scope>
    <source>
        <strain evidence="2 3">MAH-3</strain>
    </source>
</reference>
<dbReference type="PANTHER" id="PTHR37422">
    <property type="entry name" value="TEICHURONIC ACID BIOSYNTHESIS PROTEIN TUAE"/>
    <property type="match status" value="1"/>
</dbReference>
<proteinExistence type="predicted"/>
<dbReference type="Proteomes" id="UP000316008">
    <property type="component" value="Unassembled WGS sequence"/>
</dbReference>
<sequence>MREQTAIETKLRITRKDIFWFLLLWIILFIEPISIGPIKISQIWKGIVVILLLFSLIKYKLPSFVWVGFLFAFKFLIFSEMPYGYLRAIQDFLEAIIFPLTLAYLFTKYRNSNKRNELMRIPIWLSLFIIYSSVPFLFGLKGLNPETDLERYGLEANAMKGLFYHIATSSKLYTIATIILFNTYKFFSHKISYQIIWLTAVLLGTYFVYTSWTRTGWLIFSIALLISLFYGANLKRKILGITLSAIILIGLGWLYEYNQAFRWRLSGGAVYRDNTELSFDELAKARLPFIYIAIDNLREEGVGAQLIGYGTQKGIDLFDQKTGMAIVSHNRTFEILESSGLIGLILYFLFLNSLNKKIQASRRTKKIPFIFNKMLLVSFVMFLGFYVTSHGTPLWGEIIFASLAMVVILNINDKQHLYEAENPVY</sequence>
<gene>
    <name evidence="2" type="ORF">FO442_08615</name>
</gene>
<accession>A0A556N0T5</accession>
<comment type="caution">
    <text evidence="2">The sequence shown here is derived from an EMBL/GenBank/DDBJ whole genome shotgun (WGS) entry which is preliminary data.</text>
</comment>
<dbReference type="RefSeq" id="WP_144332755.1">
    <property type="nucleotide sequence ID" value="NZ_VLPL01000003.1"/>
</dbReference>
<organism evidence="2 3">
    <name type="scientific">Fluviicola chungangensis</name>
    <dbReference type="NCBI Taxonomy" id="2597671"/>
    <lineage>
        <taxon>Bacteria</taxon>
        <taxon>Pseudomonadati</taxon>
        <taxon>Bacteroidota</taxon>
        <taxon>Flavobacteriia</taxon>
        <taxon>Flavobacteriales</taxon>
        <taxon>Crocinitomicaceae</taxon>
        <taxon>Fluviicola</taxon>
    </lineage>
</organism>
<feature type="transmembrane region" description="Helical" evidence="1">
    <location>
        <begin position="191"/>
        <end position="209"/>
    </location>
</feature>
<keyword evidence="1" id="KW-0812">Transmembrane</keyword>
<keyword evidence="1" id="KW-0472">Membrane</keyword>
<keyword evidence="1" id="KW-1133">Transmembrane helix</keyword>
<keyword evidence="3" id="KW-1185">Reference proteome</keyword>
<feature type="transmembrane region" description="Helical" evidence="1">
    <location>
        <begin position="41"/>
        <end position="57"/>
    </location>
</feature>
<feature type="transmembrane region" description="Helical" evidence="1">
    <location>
        <begin position="215"/>
        <end position="231"/>
    </location>
</feature>
<protein>
    <recommendedName>
        <fullName evidence="4">O-antigen ligase family protein</fullName>
    </recommendedName>
</protein>
<feature type="transmembrane region" description="Helical" evidence="1">
    <location>
        <begin position="394"/>
        <end position="411"/>
    </location>
</feature>
<dbReference type="AlphaFoldDB" id="A0A556N0T5"/>